<comment type="similarity">
    <text evidence="1 2">Belongs to the Iojap/RsfS family.</text>
</comment>
<dbReference type="PANTHER" id="PTHR21043:SF0">
    <property type="entry name" value="MITOCHONDRIAL ASSEMBLY OF RIBOSOMAL LARGE SUBUNIT PROTEIN 1"/>
    <property type="match status" value="1"/>
</dbReference>
<evidence type="ECO:0000256" key="2">
    <source>
        <dbReference type="HAMAP-Rule" id="MF_01477"/>
    </source>
</evidence>
<dbReference type="Gene3D" id="3.30.460.10">
    <property type="entry name" value="Beta Polymerase, domain 2"/>
    <property type="match status" value="1"/>
</dbReference>
<dbReference type="PANTHER" id="PTHR21043">
    <property type="entry name" value="IOJAP SUPERFAMILY ORTHOLOG"/>
    <property type="match status" value="1"/>
</dbReference>
<dbReference type="GO" id="GO:0043023">
    <property type="term" value="F:ribosomal large subunit binding"/>
    <property type="evidence" value="ECO:0007669"/>
    <property type="project" value="TreeGrafter"/>
</dbReference>
<dbReference type="GO" id="GO:0005737">
    <property type="term" value="C:cytoplasm"/>
    <property type="evidence" value="ECO:0007669"/>
    <property type="project" value="UniProtKB-SubCell"/>
</dbReference>
<gene>
    <name evidence="2 3" type="primary">rsfS</name>
    <name evidence="3" type="ORF">GXY80_04060</name>
</gene>
<reference evidence="3" key="1">
    <citation type="journal article" date="2020" name="Biotechnol. Biofuels">
        <title>New insights from the biogas microbiome by comprehensive genome-resolved metagenomics of nearly 1600 species originating from multiple anaerobic digesters.</title>
        <authorList>
            <person name="Campanaro S."/>
            <person name="Treu L."/>
            <person name="Rodriguez-R L.M."/>
            <person name="Kovalovszki A."/>
            <person name="Ziels R.M."/>
            <person name="Maus I."/>
            <person name="Zhu X."/>
            <person name="Kougias P.G."/>
            <person name="Basile A."/>
            <person name="Luo G."/>
            <person name="Schluter A."/>
            <person name="Konstantinidis K.T."/>
            <person name="Angelidaki I."/>
        </authorList>
    </citation>
    <scope>NUCLEOTIDE SEQUENCE</scope>
    <source>
        <strain evidence="3">AS06rmzACSIP_7</strain>
    </source>
</reference>
<comment type="subcellular location">
    <subcellularLocation>
        <location evidence="2">Cytoplasm</location>
    </subcellularLocation>
</comment>
<dbReference type="NCBIfam" id="TIGR00090">
    <property type="entry name" value="rsfS_iojap_ybeB"/>
    <property type="match status" value="1"/>
</dbReference>
<reference evidence="3" key="2">
    <citation type="submission" date="2020-01" db="EMBL/GenBank/DDBJ databases">
        <authorList>
            <person name="Campanaro S."/>
        </authorList>
    </citation>
    <scope>NUCLEOTIDE SEQUENCE</scope>
    <source>
        <strain evidence="3">AS06rmzACSIP_7</strain>
    </source>
</reference>
<dbReference type="GO" id="GO:0042256">
    <property type="term" value="P:cytosolic ribosome assembly"/>
    <property type="evidence" value="ECO:0007669"/>
    <property type="project" value="UniProtKB-UniRule"/>
</dbReference>
<accession>A0A971M2I6</accession>
<organism evidence="3 4">
    <name type="scientific">Syntrophorhabdus aromaticivorans</name>
    <dbReference type="NCBI Taxonomy" id="328301"/>
    <lineage>
        <taxon>Bacteria</taxon>
        <taxon>Pseudomonadati</taxon>
        <taxon>Thermodesulfobacteriota</taxon>
        <taxon>Syntrophorhabdia</taxon>
        <taxon>Syntrophorhabdales</taxon>
        <taxon>Syntrophorhabdaceae</taxon>
        <taxon>Syntrophorhabdus</taxon>
    </lineage>
</organism>
<dbReference type="AlphaFoldDB" id="A0A971M2I6"/>
<dbReference type="EMBL" id="JAAYEE010000070">
    <property type="protein sequence ID" value="NLW34645.1"/>
    <property type="molecule type" value="Genomic_DNA"/>
</dbReference>
<comment type="subunit">
    <text evidence="2">Interacts with ribosomal protein uL14 (rplN).</text>
</comment>
<dbReference type="SUPFAM" id="SSF81301">
    <property type="entry name" value="Nucleotidyltransferase"/>
    <property type="match status" value="1"/>
</dbReference>
<keyword evidence="2" id="KW-0810">Translation regulation</keyword>
<keyword evidence="2" id="KW-0678">Repressor</keyword>
<evidence type="ECO:0000256" key="1">
    <source>
        <dbReference type="ARBA" id="ARBA00010574"/>
    </source>
</evidence>
<dbReference type="Pfam" id="PF02410">
    <property type="entry name" value="RsfS"/>
    <property type="match status" value="1"/>
</dbReference>
<proteinExistence type="inferred from homology"/>
<dbReference type="HAMAP" id="MF_01477">
    <property type="entry name" value="Iojap_RsfS"/>
    <property type="match status" value="1"/>
</dbReference>
<evidence type="ECO:0000313" key="4">
    <source>
        <dbReference type="Proteomes" id="UP000777265"/>
    </source>
</evidence>
<keyword evidence="2" id="KW-0963">Cytoplasm</keyword>
<comment type="function">
    <text evidence="2">Functions as a ribosomal silencing factor. Interacts with ribosomal protein uL14 (rplN), blocking formation of intersubunit bridge B8. Prevents association of the 30S and 50S ribosomal subunits and the formation of functional ribosomes, thus repressing translation.</text>
</comment>
<sequence length="124" mass="14169">MEIIDKVTACAGFADEKKAKDVVALELFGLTDVADYFLLASGTSERHVRTIAESVETGMKQMGIKPYSLEGHDEGRWVIIDYRSVIVHVFLEPLRELYDLESLWIEAPRYRLNKENKHLEVENG</sequence>
<dbReference type="GO" id="GO:0090071">
    <property type="term" value="P:negative regulation of ribosome biogenesis"/>
    <property type="evidence" value="ECO:0007669"/>
    <property type="project" value="UniProtKB-UniRule"/>
</dbReference>
<dbReference type="InterPro" id="IPR043519">
    <property type="entry name" value="NT_sf"/>
</dbReference>
<protein>
    <recommendedName>
        <fullName evidence="2">Ribosomal silencing factor RsfS</fullName>
    </recommendedName>
</protein>
<name>A0A971M2I6_9BACT</name>
<dbReference type="GO" id="GO:0017148">
    <property type="term" value="P:negative regulation of translation"/>
    <property type="evidence" value="ECO:0007669"/>
    <property type="project" value="UniProtKB-UniRule"/>
</dbReference>
<dbReference type="Proteomes" id="UP000777265">
    <property type="component" value="Unassembled WGS sequence"/>
</dbReference>
<comment type="caution">
    <text evidence="3">The sequence shown here is derived from an EMBL/GenBank/DDBJ whole genome shotgun (WGS) entry which is preliminary data.</text>
</comment>
<dbReference type="InterPro" id="IPR004394">
    <property type="entry name" value="Iojap/RsfS/C7orf30"/>
</dbReference>
<evidence type="ECO:0000313" key="3">
    <source>
        <dbReference type="EMBL" id="NLW34645.1"/>
    </source>
</evidence>